<dbReference type="CTD" id="183670"/>
<dbReference type="EMBL" id="BX284602">
    <property type="protein sequence ID" value="CAM36339.1"/>
    <property type="molecule type" value="Genomic_DNA"/>
</dbReference>
<keyword evidence="5 6" id="KW-0472">Membrane</keyword>
<dbReference type="AlphaFoldDB" id="A3QMA7"/>
<dbReference type="AGR" id="WB:WBGene00016832"/>
<dbReference type="InterPro" id="IPR004151">
    <property type="entry name" value="7TM_GPCR_serpentine_rcpt_Sre"/>
</dbReference>
<dbReference type="PANTHER" id="PTHR47757:SF1">
    <property type="entry name" value="SERPENTINE RECEPTOR, CLASS E (EPSILON)"/>
    <property type="match status" value="1"/>
</dbReference>
<comment type="subcellular location">
    <subcellularLocation>
        <location evidence="1">Membrane</location>
        <topology evidence="1">Multi-pass membrane protein</topology>
    </subcellularLocation>
</comment>
<proteinExistence type="inferred from homology"/>
<feature type="transmembrane region" description="Helical" evidence="6">
    <location>
        <begin position="194"/>
        <end position="215"/>
    </location>
</feature>
<dbReference type="WormBase" id="C50E10.9">
    <property type="protein sequence ID" value="CE38060"/>
    <property type="gene ID" value="WBGene00016832"/>
    <property type="gene designation" value="sre-49"/>
</dbReference>
<dbReference type="GO" id="GO:0007606">
    <property type="term" value="P:sensory perception of chemical stimulus"/>
    <property type="evidence" value="ECO:0007669"/>
    <property type="project" value="InterPro"/>
</dbReference>
<dbReference type="FunCoup" id="A3QMA7">
    <property type="interactions" value="143"/>
</dbReference>
<dbReference type="RefSeq" id="NP_496615.2">
    <property type="nucleotide sequence ID" value="NM_064214.2"/>
</dbReference>
<comment type="similarity">
    <text evidence="2">Belongs to the nematode receptor-like protein sre family.</text>
</comment>
<dbReference type="eggNOG" id="ENOG502RT95">
    <property type="taxonomic scope" value="Eukaryota"/>
</dbReference>
<dbReference type="Proteomes" id="UP000001940">
    <property type="component" value="Chromosome II"/>
</dbReference>
<organism evidence="7 8">
    <name type="scientific">Caenorhabditis elegans</name>
    <dbReference type="NCBI Taxonomy" id="6239"/>
    <lineage>
        <taxon>Eukaryota</taxon>
        <taxon>Metazoa</taxon>
        <taxon>Ecdysozoa</taxon>
        <taxon>Nematoda</taxon>
        <taxon>Chromadorea</taxon>
        <taxon>Rhabditida</taxon>
        <taxon>Rhabditina</taxon>
        <taxon>Rhabditomorpha</taxon>
        <taxon>Rhabditoidea</taxon>
        <taxon>Rhabditidae</taxon>
        <taxon>Peloderinae</taxon>
        <taxon>Caenorhabditis</taxon>
    </lineage>
</organism>
<feature type="transmembrane region" description="Helical" evidence="6">
    <location>
        <begin position="61"/>
        <end position="84"/>
    </location>
</feature>
<evidence type="ECO:0000256" key="1">
    <source>
        <dbReference type="ARBA" id="ARBA00004141"/>
    </source>
</evidence>
<evidence type="ECO:0000256" key="5">
    <source>
        <dbReference type="ARBA" id="ARBA00023136"/>
    </source>
</evidence>
<keyword evidence="3 6" id="KW-0812">Transmembrane</keyword>
<gene>
    <name evidence="7 9" type="primary">sre-49</name>
    <name evidence="9" type="ORF">C50E10.9</name>
    <name evidence="7" type="ORF">CELE_C50E10.9</name>
</gene>
<keyword evidence="8" id="KW-1185">Reference proteome</keyword>
<dbReference type="GO" id="GO:0016020">
    <property type="term" value="C:membrane"/>
    <property type="evidence" value="ECO:0007669"/>
    <property type="project" value="UniProtKB-SubCell"/>
</dbReference>
<dbReference type="Bgee" id="WBGene00016832">
    <property type="expression patterns" value="Expressed in larva"/>
</dbReference>
<dbReference type="PhylomeDB" id="A3QMA7"/>
<evidence type="ECO:0000256" key="4">
    <source>
        <dbReference type="ARBA" id="ARBA00022989"/>
    </source>
</evidence>
<feature type="transmembrane region" description="Helical" evidence="6">
    <location>
        <begin position="28"/>
        <end position="49"/>
    </location>
</feature>
<evidence type="ECO:0000313" key="8">
    <source>
        <dbReference type="Proteomes" id="UP000001940"/>
    </source>
</evidence>
<dbReference type="GeneID" id="183670"/>
<dbReference type="HOGENOM" id="CLU_063305_1_0_1"/>
<protein>
    <submittedName>
        <fullName evidence="7">Serpentine Receptor, class E (Epsilon)</fullName>
    </submittedName>
</protein>
<dbReference type="UCSC" id="C50E10.9">
    <property type="organism name" value="c. elegans"/>
</dbReference>
<accession>A3QMA7</accession>
<dbReference type="PIR" id="T33504">
    <property type="entry name" value="T33504"/>
</dbReference>
<evidence type="ECO:0000256" key="2">
    <source>
        <dbReference type="ARBA" id="ARBA00006803"/>
    </source>
</evidence>
<name>A3QMA7_CAEEL</name>
<evidence type="ECO:0000313" key="9">
    <source>
        <dbReference type="WormBase" id="C50E10.9"/>
    </source>
</evidence>
<reference evidence="7 8" key="1">
    <citation type="journal article" date="1998" name="Science">
        <title>Genome sequence of the nematode C. elegans: a platform for investigating biology.</title>
        <authorList>
            <consortium name="The C. elegans sequencing consortium"/>
            <person name="Sulson J.E."/>
            <person name="Waterston R."/>
        </authorList>
    </citation>
    <scope>NUCLEOTIDE SEQUENCE [LARGE SCALE GENOMIC DNA]</scope>
    <source>
        <strain evidence="7 8">Bristol N2</strain>
    </source>
</reference>
<feature type="transmembrane region" description="Helical" evidence="6">
    <location>
        <begin position="122"/>
        <end position="145"/>
    </location>
</feature>
<dbReference type="InParanoid" id="A3QMA7"/>
<dbReference type="PANTHER" id="PTHR47757">
    <property type="entry name" value="SERPENTINE RECEPTOR, CLASS E (EPSILON)-RELATED"/>
    <property type="match status" value="1"/>
</dbReference>
<feature type="transmembrane region" description="Helical" evidence="6">
    <location>
        <begin position="252"/>
        <end position="274"/>
    </location>
</feature>
<feature type="transmembrane region" description="Helical" evidence="6">
    <location>
        <begin position="286"/>
        <end position="309"/>
    </location>
</feature>
<evidence type="ECO:0000256" key="3">
    <source>
        <dbReference type="ARBA" id="ARBA00022692"/>
    </source>
</evidence>
<dbReference type="OMA" id="FTSWKYP"/>
<dbReference type="OrthoDB" id="5825228at2759"/>
<feature type="transmembrane region" description="Helical" evidence="6">
    <location>
        <begin position="166"/>
        <end position="188"/>
    </location>
</feature>
<sequence length="357" mass="42246">MIFLINGTTQLWVPLPILNKALFTSWKYPYVLAMDILIFILTLLLIARASTLIAKYRCFHINLRVLLIFQLCQWLEILCARYLLFDYLIGYKFLGDKSKIYHHFWTDKLEEMVQISCFLEEWPLFLGGFLYTHHFASCLFFLFSVSMERAIASYYLSDYERKTRPYISIAIIIVSMLFSSAYSVFFAFNFFNLTFIVIVLVTVASTTLYTSVFYYNTRIKKISDKNSKRENYTLARRFQTMENLKSLRMAKYVVSTHAVYVSLCEVCFICVYYGAESNYWEVFGYILDFVVSYSNCIIVLIVIFSVPCWKKSFLRPLYMFRRMQSNRVSMASQEKDPEEDARQISSIYFQQLARAWT</sequence>
<dbReference type="PaxDb" id="6239-C50E10.9"/>
<keyword evidence="7" id="KW-0675">Receptor</keyword>
<dbReference type="InterPro" id="IPR053365">
    <property type="entry name" value="Nematode_rcpt-like"/>
</dbReference>
<dbReference type="KEGG" id="cel:CELE_C50E10.9"/>
<dbReference type="Pfam" id="PF03125">
    <property type="entry name" value="Sre"/>
    <property type="match status" value="1"/>
</dbReference>
<evidence type="ECO:0000313" key="7">
    <source>
        <dbReference type="EMBL" id="CAM36339.1"/>
    </source>
</evidence>
<keyword evidence="4 6" id="KW-1133">Transmembrane helix</keyword>
<evidence type="ECO:0000256" key="6">
    <source>
        <dbReference type="SAM" id="Phobius"/>
    </source>
</evidence>